<name>A0A0P0LJ58_PHOVU</name>
<dbReference type="Gene3D" id="3.55.50.30">
    <property type="match status" value="1"/>
</dbReference>
<proteinExistence type="predicted"/>
<evidence type="ECO:0000259" key="1">
    <source>
        <dbReference type="Pfam" id="PF16344"/>
    </source>
</evidence>
<dbReference type="InterPro" id="IPR012373">
    <property type="entry name" value="Ferrdict_sens_TM"/>
</dbReference>
<dbReference type="EMBL" id="CP013020">
    <property type="protein sequence ID" value="ALK84393.1"/>
    <property type="molecule type" value="Genomic_DNA"/>
</dbReference>
<gene>
    <name evidence="2" type="ORF">BvMPK_1790</name>
</gene>
<organism evidence="2 3">
    <name type="scientific">Phocaeicola vulgatus</name>
    <name type="common">Bacteroides vulgatus</name>
    <dbReference type="NCBI Taxonomy" id="821"/>
    <lineage>
        <taxon>Bacteria</taxon>
        <taxon>Pseudomonadati</taxon>
        <taxon>Bacteroidota</taxon>
        <taxon>Bacteroidia</taxon>
        <taxon>Bacteroidales</taxon>
        <taxon>Bacteroidaceae</taxon>
        <taxon>Phocaeicola</taxon>
    </lineage>
</organism>
<dbReference type="InterPro" id="IPR032508">
    <property type="entry name" value="FecR_C"/>
</dbReference>
<dbReference type="Pfam" id="PF16344">
    <property type="entry name" value="FecR_C"/>
    <property type="match status" value="1"/>
</dbReference>
<accession>A0A0P0LJ58</accession>
<evidence type="ECO:0000313" key="2">
    <source>
        <dbReference type="EMBL" id="ALK84393.1"/>
    </source>
</evidence>
<reference evidence="2 3" key="2">
    <citation type="journal article" date="2016" name="Genome Biol. Evol.">
        <title>Extensive mobilome-driven genome diversification in mouse gut-associated Bacteroides vulgatus mpk.</title>
        <authorList>
            <person name="Lange A."/>
            <person name="Beier S."/>
            <person name="Steimle A."/>
            <person name="Autenrieth I.B."/>
            <person name="Huson D.H."/>
            <person name="Frick J.S."/>
        </authorList>
    </citation>
    <scope>NUCLEOTIDE SEQUENCE [LARGE SCALE GENOMIC DNA]</scope>
    <source>
        <strain evidence="3">mpk</strain>
    </source>
</reference>
<dbReference type="AlphaFoldDB" id="A0A0P0LJ58"/>
<dbReference type="Proteomes" id="UP000061587">
    <property type="component" value="Chromosome"/>
</dbReference>
<feature type="domain" description="Protein FecR C-terminal" evidence="1">
    <location>
        <begin position="88"/>
        <end position="156"/>
    </location>
</feature>
<dbReference type="PANTHER" id="PTHR30273">
    <property type="entry name" value="PERIPLASMIC SIGNAL SENSOR AND SIGMA FACTOR ACTIVATOR FECR-RELATED"/>
    <property type="match status" value="1"/>
</dbReference>
<reference evidence="3" key="1">
    <citation type="submission" date="2015-10" db="EMBL/GenBank/DDBJ databases">
        <title>Extensive mobilome-driven genome diversification in gut-associated Bacteroides vulgatus mpk.</title>
        <authorList>
            <person name="Beier S."/>
            <person name="Lange A."/>
            <person name="Huson D.H."/>
            <person name="Frick J.-S."/>
            <person name="Autenrieth I.B."/>
        </authorList>
    </citation>
    <scope>NUCLEOTIDE SEQUENCE [LARGE SCALE GENOMIC DNA]</scope>
    <source>
        <strain evidence="3">mpk</strain>
    </source>
</reference>
<dbReference type="PATRIC" id="fig|821.40.peg.2134"/>
<dbReference type="PANTHER" id="PTHR30273:SF2">
    <property type="entry name" value="PROTEIN FECR"/>
    <property type="match status" value="1"/>
</dbReference>
<evidence type="ECO:0000313" key="3">
    <source>
        <dbReference type="Proteomes" id="UP000061587"/>
    </source>
</evidence>
<sequence>MAKDAKHPFIVHTNRHSVEVLGTSFNISAYPDYKVYTTLAEGRIKVSTTKVSVVLNPDQQAVIEPNNDDIVTRDVPAYLFTSWAKGNYEFRNTSLSEIVAQLSRWYNVDIYFKNESLKDKRFAGIIFRDEELNFAIEVIERVSNVHFTREEETIYIEDSREK</sequence>
<dbReference type="Gene3D" id="2.60.120.1440">
    <property type="match status" value="1"/>
</dbReference>
<dbReference type="GO" id="GO:0016989">
    <property type="term" value="F:sigma factor antagonist activity"/>
    <property type="evidence" value="ECO:0007669"/>
    <property type="project" value="TreeGrafter"/>
</dbReference>
<protein>
    <submittedName>
        <fullName evidence="2">Anti-FecI Sigma Factor FecR</fullName>
    </submittedName>
</protein>